<dbReference type="SUPFAM" id="SSF81296">
    <property type="entry name" value="E set domains"/>
    <property type="match status" value="1"/>
</dbReference>
<keyword evidence="2" id="KW-0507">mRNA processing</keyword>
<dbReference type="FunFam" id="1.10.150.20:FF:000004">
    <property type="entry name" value="U5 small nuclear ribonucleoprotein helicase"/>
    <property type="match status" value="1"/>
</dbReference>
<evidence type="ECO:0000256" key="7">
    <source>
        <dbReference type="ARBA" id="ARBA00047984"/>
    </source>
</evidence>
<keyword evidence="2" id="KW-0747">Spliceosome</keyword>
<dbReference type="SMART" id="SM00490">
    <property type="entry name" value="HELICc"/>
    <property type="match status" value="2"/>
</dbReference>
<dbReference type="GO" id="GO:0016787">
    <property type="term" value="F:hydrolase activity"/>
    <property type="evidence" value="ECO:0007669"/>
    <property type="project" value="UniProtKB-KW"/>
</dbReference>
<dbReference type="EMBL" id="JACMSC010000004">
    <property type="protein sequence ID" value="KAG6523652.1"/>
    <property type="molecule type" value="Genomic_DNA"/>
</dbReference>
<feature type="domain" description="Helicase C-terminal" evidence="9">
    <location>
        <begin position="802"/>
        <end position="996"/>
    </location>
</feature>
<sequence>MVVAQRLDGQHTTMVRSATKTVDTTVVKLPESLVGMPESPVETLKVAVGASERTYSGGRKRAMTHLRRKLFASTFLRLLLSQRISRSDRRNPAAVRVVHSASLCGSSPGSSEFTLWRRRNGKLTRVEMLVPLPRLTSSFRAPYDVDQAYLRRKRILRNLKSRRANDEPELARKLIPHWDEASAELHQAYRQFVGSVVELVNGEVSSEEFREVAKTAYDLFGHFHMDNDLTKSVTQKKIELQRLIGYNIEDAILQKMASLAQRLYVLQHSPNNALVAQEIGADGCGDSTIEFGSDLSFQVPSRFVLDVPSENVTTLSSDFLPTSAFDDNHYSHTHFANHDSTTDQRTGSLKWLKDACDMIVQHDGASQISGDELAMALCRVLLSNKAGDEIAGDLLDLVGDGSFETVQDLLLHRKELVNAIQHGLFILKSEKISSNNQLKMPSYGTQVIVQTESERQMDKLRRKEEKRNKRLGEYGNTLDFPVESFYSLLLASQKKQPLDDLIGIGHGLNSVLISALPEGTIRLHNSGYEEVRIPPTPTAAMKPHEKLIEIKELDDFAQAAFQGYKSLNRIQSHIYQTTYNTNENILVISVSSCSTVCAPTGAGKTNIAMISILHEIKQHFRDGFLHKDEFKIVYVAPMKALAAEVTTTFSRRLSPLNLAVRELTGDMQLSKNELEETQMIVTTPEKWDVITRKSSDMSLSMLVKLLIIDEVHLLNDDRGPVIEALVARTLRQVESTQSMIRIVGLSATLPNYLEVGQFLHVNPDNGLFFFDSSYRPVPLAQQYIGITEKDFYKKNALFNSICYEKVLDSIKQGHQAMVFVHSRKDTGKTARTLNELALNSGDLELFGNDTHPQFALIKKEVSKSRNRELVELFESGFGIHHAGMLRSDRALTERLFSDGLLKVLVCTATLAWGVNLPAHTVIIKGTQLYDPKAGGWRDLGMLDVMQIFGRAGRPQFDKSGEGIILTTHDKLAYYLRLLTSQLPIESQLLPWAINLAFSAWLSKIIGGDAFLAHCCGRSWQLAMKEDFWMLQLASAIFDNLLMDSLGCYCIDDAIGKYSFINSMKDNLNAEVVLGTVTNIKEACAWLGYTYLFIRMKTNPLVYGIPWDEVIADPSLVSKQRSLITDAARALDKAKMMRFDEKSGNFYCTELGRIASHFYLQYSSVETYNEMLRRHMSDSEVINMVAHSSEFENIVVREEEQDELENLFKMLCPLEVKGGPTDKHGKIAILIQVYISRGSIESFSLISDAAYISASLGRIMRALFEICLRRGWCEMSALMLQYCKAVDLQIWPHQHPLRQFERDLSAAVLKKLEERGTDLDHLFEMEEKDISALIRYAPGGKLVKQYLSYFPIINLSATVSPITRTVLKVDLLITPEFNWKDRFHGTSKRWWILVEDSENDHIYHSELFTLTKRMARPEPQKLSFTVPIFEPHPPQYYIRAVSDSWLHAESLYTVSFHNLTLPEMQISHTELLDLKPLPVGSLGNKTYKNLYKFSHFNPIQTQAFHVLYHLDNNVLLGAPTGSGKTISAELAMLHLFDTQPDMKVVYIAPLKAIVRERMNDWKRRLVSPLGKKMVEMTGDFTPDLMALLSADIIISTPEKWDGISRSWKNRSYVMKVGLMILDEIHLLGADRGPILEVVFEPTASLCNHGLVLEFEALIWIAYHAQMKDPCILQLLPDWVDQSNRMEDGESKHSLLMPPCVACEMTQAMPFEGLQKSYSCYVIVSRMRYISSQTARSIRFVGLSTALANACDLASWLGVEENGLFNFKPSVRPVPLEVHIQARPPNCFSYEVLVSGQLEMVPPVTINIGGMLEEKEGYPGKFYCPRMNSMNKPAYAAICTHSPTKPVLIFVSSRRQTRLTALDLIQLAASDESPRKFLNMPEESLEMILSQITDNNLRHTLQFGIGLHHAGLNDRDRSLVEELFSNNKIQILVCTSTLAWGVNLPAHLVIIKGTEYYDGKAKRYVDFPITDILQMMGRAGRPQYDQHGKAVILVHEPKKSFYKKFLYEPFPVESNLREHLHDHINAEVVSGTISHKEDAVHYLTWTFLFRRLVEEEEEVRLLSSMEEPPQHGSLLLTAPCVASDLVGWQLWNVVTNSAPFQVRMEYPIILKLAVLNPSYYGLEDTDANTLNSFLSSLVLNTFEVLEDSGCIKINENSVEPLMLGSIASQYYLSYRTVSMFGANIGPDTSLETFLGILSAASEFDELPVRHNEENHNKALSEKVPYMVDERRLDDPHVKANLLFQAHFSRIELPITDYVTDLKSVLDQSIRIIQAMIDISANSGWLSSTMTCMHLLQMIMQGLWYGNESSLWMLPCMNKDLLSHLKNIGISSLQDLLELPKEKFNQKLQKFATDLYKDLQHFPRIRVRVKLQYRDGKASEPEALNIRLEKINSKHSRAFVPRYPKVKNEAWWLVLGNITSSELYALKRVSFSGQTFTRMELPPSKINFQETKLFLVSDCYVGYEQECPIEIS</sequence>
<keyword evidence="6" id="KW-0067">ATP-binding</keyword>
<dbReference type="PROSITE" id="PS51192">
    <property type="entry name" value="HELICASE_ATP_BIND_1"/>
    <property type="match status" value="2"/>
</dbReference>
<dbReference type="InterPro" id="IPR001650">
    <property type="entry name" value="Helicase_C-like"/>
</dbReference>
<dbReference type="Pfam" id="PF23445">
    <property type="entry name" value="WHD_SNRNP200"/>
    <property type="match status" value="2"/>
</dbReference>
<dbReference type="FunFam" id="1.10.10.10:FF:000024">
    <property type="entry name" value="U5 small nuclear ribonucleoprotein helicase"/>
    <property type="match status" value="1"/>
</dbReference>
<reference evidence="10 11" key="1">
    <citation type="submission" date="2020-08" db="EMBL/GenBank/DDBJ databases">
        <title>Plant Genome Project.</title>
        <authorList>
            <person name="Zhang R.-G."/>
        </authorList>
    </citation>
    <scope>NUCLEOTIDE SEQUENCE [LARGE SCALE GENOMIC DNA]</scope>
    <source>
        <tissue evidence="10">Rhizome</tissue>
    </source>
</reference>
<dbReference type="GO" id="GO:0005524">
    <property type="term" value="F:ATP binding"/>
    <property type="evidence" value="ECO:0007669"/>
    <property type="project" value="UniProtKB-KW"/>
</dbReference>
<dbReference type="FunFam" id="1.10.3380.10:FF:000001">
    <property type="entry name" value="U5 small nuclear ribonucleoprotein helicase"/>
    <property type="match status" value="1"/>
</dbReference>
<organism evidence="10 11">
    <name type="scientific">Zingiber officinale</name>
    <name type="common">Ginger</name>
    <name type="synonym">Amomum zingiber</name>
    <dbReference type="NCBI Taxonomy" id="94328"/>
    <lineage>
        <taxon>Eukaryota</taxon>
        <taxon>Viridiplantae</taxon>
        <taxon>Streptophyta</taxon>
        <taxon>Embryophyta</taxon>
        <taxon>Tracheophyta</taxon>
        <taxon>Spermatophyta</taxon>
        <taxon>Magnoliopsida</taxon>
        <taxon>Liliopsida</taxon>
        <taxon>Zingiberales</taxon>
        <taxon>Zingiberaceae</taxon>
        <taxon>Zingiber</taxon>
    </lineage>
</organism>
<dbReference type="FunFam" id="2.60.40.150:FF:000004">
    <property type="entry name" value="RNA helicase, activating signal cointegrator 1"/>
    <property type="match status" value="1"/>
</dbReference>
<name>A0A8J5LKX9_ZINOF</name>
<dbReference type="Pfam" id="PF00271">
    <property type="entry name" value="Helicase_C"/>
    <property type="match status" value="2"/>
</dbReference>
<dbReference type="SMART" id="SM00487">
    <property type="entry name" value="DEXDc"/>
    <property type="match status" value="2"/>
</dbReference>
<feature type="domain" description="Helicase C-terminal" evidence="9">
    <location>
        <begin position="1829"/>
        <end position="2038"/>
    </location>
</feature>
<dbReference type="Gene3D" id="1.10.10.10">
    <property type="entry name" value="Winged helix-like DNA-binding domain superfamily/Winged helix DNA-binding domain"/>
    <property type="match status" value="3"/>
</dbReference>
<gene>
    <name evidence="10" type="ORF">ZIOFF_013517</name>
</gene>
<dbReference type="FunFam" id="3.40.50.300:FF:000231">
    <property type="entry name" value="Activating signal cointegrator 1 complex subunit 3"/>
    <property type="match status" value="1"/>
</dbReference>
<comment type="catalytic activity">
    <reaction evidence="7">
        <text>ATP + H2O = ADP + phosphate + H(+)</text>
        <dbReference type="Rhea" id="RHEA:13065"/>
        <dbReference type="ChEBI" id="CHEBI:15377"/>
        <dbReference type="ChEBI" id="CHEBI:15378"/>
        <dbReference type="ChEBI" id="CHEBI:30616"/>
        <dbReference type="ChEBI" id="CHEBI:43474"/>
        <dbReference type="ChEBI" id="CHEBI:456216"/>
        <dbReference type="EC" id="3.6.4.13"/>
    </reaction>
</comment>
<dbReference type="GO" id="GO:0005681">
    <property type="term" value="C:spliceosomal complex"/>
    <property type="evidence" value="ECO:0007669"/>
    <property type="project" value="UniProtKB-KW"/>
</dbReference>
<feature type="domain" description="Helicase ATP-binding" evidence="8">
    <location>
        <begin position="1504"/>
        <end position="1643"/>
    </location>
</feature>
<dbReference type="FunFam" id="3.40.50.300:FF:000062">
    <property type="entry name" value="U5 small nuclear ribonucleoprotein helicase"/>
    <property type="match status" value="1"/>
</dbReference>
<evidence type="ECO:0000256" key="6">
    <source>
        <dbReference type="ARBA" id="ARBA00022840"/>
    </source>
</evidence>
<dbReference type="Pfam" id="PF24557">
    <property type="entry name" value="DExH14_plug"/>
    <property type="match status" value="1"/>
</dbReference>
<dbReference type="GO" id="GO:0003724">
    <property type="term" value="F:RNA helicase activity"/>
    <property type="evidence" value="ECO:0007669"/>
    <property type="project" value="UniProtKB-EC"/>
</dbReference>
<dbReference type="GO" id="GO:0003676">
    <property type="term" value="F:nucleic acid binding"/>
    <property type="evidence" value="ECO:0007669"/>
    <property type="project" value="InterPro"/>
</dbReference>
<dbReference type="InterPro" id="IPR004179">
    <property type="entry name" value="Sec63-dom"/>
</dbReference>
<proteinExistence type="predicted"/>
<keyword evidence="5" id="KW-0347">Helicase</keyword>
<keyword evidence="2" id="KW-0508">mRNA splicing</keyword>
<dbReference type="Proteomes" id="UP000734854">
    <property type="component" value="Unassembled WGS sequence"/>
</dbReference>
<dbReference type="SUPFAM" id="SSF52540">
    <property type="entry name" value="P-loop containing nucleoside triphosphate hydrolases"/>
    <property type="match status" value="4"/>
</dbReference>
<dbReference type="InterPro" id="IPR036390">
    <property type="entry name" value="WH_DNA-bd_sf"/>
</dbReference>
<evidence type="ECO:0000256" key="3">
    <source>
        <dbReference type="ARBA" id="ARBA00022741"/>
    </source>
</evidence>
<dbReference type="EC" id="3.6.4.13" evidence="1"/>
<feature type="domain" description="Helicase ATP-binding" evidence="8">
    <location>
        <begin position="585"/>
        <end position="767"/>
    </location>
</feature>
<keyword evidence="3" id="KW-0547">Nucleotide-binding</keyword>
<dbReference type="CDD" id="cd18020">
    <property type="entry name" value="DEXHc_ASCC3_1"/>
    <property type="match status" value="1"/>
</dbReference>
<dbReference type="Gene3D" id="1.10.3380.10">
    <property type="entry name" value="Sec63 N-terminal domain-like domain"/>
    <property type="match status" value="2"/>
</dbReference>
<dbReference type="PANTHER" id="PTHR47961:SF13">
    <property type="entry name" value="ACTIVATING SIGNAL COINTEGRATOR 1 COMPLEX SUBUNIT 3"/>
    <property type="match status" value="1"/>
</dbReference>
<keyword evidence="11" id="KW-1185">Reference proteome</keyword>
<dbReference type="Gene3D" id="3.40.50.300">
    <property type="entry name" value="P-loop containing nucleotide triphosphate hydrolases"/>
    <property type="match status" value="5"/>
</dbReference>
<dbReference type="SUPFAM" id="SSF46785">
    <property type="entry name" value="Winged helix' DNA-binding domain"/>
    <property type="match status" value="1"/>
</dbReference>
<dbReference type="InterPro" id="IPR035892">
    <property type="entry name" value="C2_domain_sf"/>
</dbReference>
<evidence type="ECO:0000256" key="2">
    <source>
        <dbReference type="ARBA" id="ARBA00022728"/>
    </source>
</evidence>
<evidence type="ECO:0000313" key="10">
    <source>
        <dbReference type="EMBL" id="KAG6523652.1"/>
    </source>
</evidence>
<dbReference type="Pfam" id="PF02889">
    <property type="entry name" value="Sec63"/>
    <property type="match status" value="2"/>
</dbReference>
<evidence type="ECO:0000256" key="1">
    <source>
        <dbReference type="ARBA" id="ARBA00012552"/>
    </source>
</evidence>
<dbReference type="InterPro" id="IPR056379">
    <property type="entry name" value="DExH14_plug"/>
</dbReference>
<dbReference type="InterPro" id="IPR036388">
    <property type="entry name" value="WH-like_DNA-bd_sf"/>
</dbReference>
<dbReference type="PIRSF" id="PIRSF039073">
    <property type="entry name" value="BRR2"/>
    <property type="match status" value="1"/>
</dbReference>
<dbReference type="InterPro" id="IPR014756">
    <property type="entry name" value="Ig_E-set"/>
</dbReference>
<dbReference type="FunFam" id="1.10.3380.10:FF:000002">
    <property type="entry name" value="Activating signal cointegrator 1 complex subunit 3"/>
    <property type="match status" value="1"/>
</dbReference>
<dbReference type="FunFam" id="3.40.50.300:FF:000102">
    <property type="entry name" value="RNA helicase, activating signal cointegrator 1"/>
    <property type="match status" value="1"/>
</dbReference>
<dbReference type="PROSITE" id="PS51194">
    <property type="entry name" value="HELICASE_CTER"/>
    <property type="match status" value="2"/>
</dbReference>
<evidence type="ECO:0000256" key="4">
    <source>
        <dbReference type="ARBA" id="ARBA00022801"/>
    </source>
</evidence>
<evidence type="ECO:0000259" key="9">
    <source>
        <dbReference type="PROSITE" id="PS51194"/>
    </source>
</evidence>
<evidence type="ECO:0000313" key="11">
    <source>
        <dbReference type="Proteomes" id="UP000734854"/>
    </source>
</evidence>
<keyword evidence="4" id="KW-0378">Hydrolase</keyword>
<dbReference type="Gene3D" id="1.10.150.20">
    <property type="entry name" value="5' to 3' exonuclease, C-terminal subdomain"/>
    <property type="match status" value="1"/>
</dbReference>
<comment type="caution">
    <text evidence="10">The sequence shown here is derived from an EMBL/GenBank/DDBJ whole genome shotgun (WGS) entry which is preliminary data.</text>
</comment>
<dbReference type="InterPro" id="IPR011545">
    <property type="entry name" value="DEAD/DEAH_box_helicase_dom"/>
</dbReference>
<dbReference type="InterPro" id="IPR050474">
    <property type="entry name" value="Hel308_SKI2-like"/>
</dbReference>
<dbReference type="SUPFAM" id="SSF158702">
    <property type="entry name" value="Sec63 N-terminal domain-like"/>
    <property type="match status" value="2"/>
</dbReference>
<protein>
    <recommendedName>
        <fullName evidence="1">RNA helicase</fullName>
        <ecNumber evidence="1">3.6.4.13</ecNumber>
    </recommendedName>
</protein>
<dbReference type="SMART" id="SM00973">
    <property type="entry name" value="Sec63"/>
    <property type="match status" value="2"/>
</dbReference>
<dbReference type="Gene3D" id="2.60.40.150">
    <property type="entry name" value="C2 domain"/>
    <property type="match status" value="2"/>
</dbReference>
<dbReference type="InterPro" id="IPR014001">
    <property type="entry name" value="Helicase_ATP-bd"/>
</dbReference>
<dbReference type="InterPro" id="IPR027417">
    <property type="entry name" value="P-loop_NTPase"/>
</dbReference>
<dbReference type="InterPro" id="IPR057842">
    <property type="entry name" value="WH_MER3"/>
</dbReference>
<dbReference type="CDD" id="cd18795">
    <property type="entry name" value="SF2_C_Ski2"/>
    <property type="match status" value="2"/>
</dbReference>
<dbReference type="Pfam" id="PF00270">
    <property type="entry name" value="DEAD"/>
    <property type="match status" value="2"/>
</dbReference>
<accession>A0A8J5LKX9</accession>
<evidence type="ECO:0000256" key="5">
    <source>
        <dbReference type="ARBA" id="ARBA00022806"/>
    </source>
</evidence>
<dbReference type="PANTHER" id="PTHR47961">
    <property type="entry name" value="DNA POLYMERASE THETA, PUTATIVE (AFU_ORTHOLOGUE AFUA_1G05260)-RELATED"/>
    <property type="match status" value="1"/>
</dbReference>
<evidence type="ECO:0000259" key="8">
    <source>
        <dbReference type="PROSITE" id="PS51192"/>
    </source>
</evidence>